<evidence type="ECO:0000313" key="2">
    <source>
        <dbReference type="Proteomes" id="UP000053859"/>
    </source>
</evidence>
<protein>
    <submittedName>
        <fullName evidence="1">Uncharacterized protein</fullName>
    </submittedName>
</protein>
<organism evidence="1 2">
    <name type="scientific">Streptomyces azureus</name>
    <dbReference type="NCBI Taxonomy" id="146537"/>
    <lineage>
        <taxon>Bacteria</taxon>
        <taxon>Bacillati</taxon>
        <taxon>Actinomycetota</taxon>
        <taxon>Actinomycetes</taxon>
        <taxon>Kitasatosporales</taxon>
        <taxon>Streptomycetaceae</taxon>
        <taxon>Streptomyces</taxon>
    </lineage>
</organism>
<proteinExistence type="predicted"/>
<evidence type="ECO:0000313" key="1">
    <source>
        <dbReference type="EMBL" id="GAP52933.1"/>
    </source>
</evidence>
<reference evidence="1" key="1">
    <citation type="journal article" date="2015" name="Genome Announc.">
        <title>Draft Genome Sequence of Thiostrepton-Producing Streptomyces azureus ATCC 14921.</title>
        <authorList>
            <person name="Sakihara K."/>
            <person name="Maeda J."/>
            <person name="Tashiro K."/>
            <person name="Fujino Y."/>
            <person name="Kuhara S."/>
            <person name="Ohshima T."/>
            <person name="Ogata S."/>
            <person name="Doi K."/>
        </authorList>
    </citation>
    <scope>NUCLEOTIDE SEQUENCE [LARGE SCALE GENOMIC DNA]</scope>
    <source>
        <strain evidence="1">ATCC14921</strain>
    </source>
</reference>
<gene>
    <name evidence="1" type="ORF">SAZU_7812</name>
</gene>
<dbReference type="PATRIC" id="fig|146537.3.peg.8238"/>
<keyword evidence="2" id="KW-1185">Reference proteome</keyword>
<name>A0A0K8PYY7_STRAJ</name>
<dbReference type="Proteomes" id="UP000053859">
    <property type="component" value="Unassembled WGS sequence"/>
</dbReference>
<dbReference type="AlphaFoldDB" id="A0A0K8PYY7"/>
<dbReference type="EMBL" id="DF968495">
    <property type="protein sequence ID" value="GAP52933.1"/>
    <property type="molecule type" value="Genomic_DNA"/>
</dbReference>
<accession>A0A0K8PYY7</accession>
<sequence>MGLVGGVDPLHQDLHLTAAGQAHGEGVVIGVAEPGPYRGFARLQYLLAQFVDGPFHASSGDAADRLAVGSHGQCGAGWQGCAAADLDDGGEGEGAGLAAPAVQRVRDVQHEWLSWGRLGGPPPCRHGGMGRHGGGPISGTVLGTPPG</sequence>